<reference evidence="2" key="1">
    <citation type="submission" date="2016-11" db="UniProtKB">
        <authorList>
            <consortium name="WormBaseParasite"/>
        </authorList>
    </citation>
    <scope>IDENTIFICATION</scope>
    <source>
        <strain evidence="2">KR3021</strain>
    </source>
</reference>
<sequence>MDDEDLFDMAIAPSATTAAAAAAHQHSNVAKQQQPAGYTSTSTIITAPPPKQVEDQSTGKRFCCYISNLTWWTTDADLNEFIVLQGCESPIDIKFHENKINGQSKGFALIVFRSESDVKTLTENASNANIHGRNPQILPYTKTNFNKLDEANKRPEIKKKDGNENKPMPSASNMIPGVNLSGGMVQSNQMINTNILNNGRLNNGMMQSNMSALPTVNLAAKPIYHQAQTYQMQQPQQTTISFGSAGMMRTAANGPPGMLNTGRANQLGPPGIMPLMSQYNAPPGFLPQQTRQVYPNYAGMTKEVDQVGQVYEECKNICVGAVNKAKQEVHNDDPDEALRTLRKAYDYIKRMELSQCRDMVNTLYIINAVRDCKDKGKTLERLWTCAANKHDHTKCCTNHGVPPICLNYCAAHNGPPVSVGAELLCLGFIDQIRKCFRVHLEHNPLYLSKGKN</sequence>
<name>A0AC35TT85_9BILA</name>
<proteinExistence type="predicted"/>
<evidence type="ECO:0000313" key="1">
    <source>
        <dbReference type="Proteomes" id="UP000095286"/>
    </source>
</evidence>
<evidence type="ECO:0000313" key="2">
    <source>
        <dbReference type="WBParaSite" id="RSKR_0000414400.1"/>
    </source>
</evidence>
<dbReference type="Proteomes" id="UP000095286">
    <property type="component" value="Unplaced"/>
</dbReference>
<organism evidence="1 2">
    <name type="scientific">Rhabditophanes sp. KR3021</name>
    <dbReference type="NCBI Taxonomy" id="114890"/>
    <lineage>
        <taxon>Eukaryota</taxon>
        <taxon>Metazoa</taxon>
        <taxon>Ecdysozoa</taxon>
        <taxon>Nematoda</taxon>
        <taxon>Chromadorea</taxon>
        <taxon>Rhabditida</taxon>
        <taxon>Tylenchina</taxon>
        <taxon>Panagrolaimomorpha</taxon>
        <taxon>Strongyloidoidea</taxon>
        <taxon>Alloionematidae</taxon>
        <taxon>Rhabditophanes</taxon>
    </lineage>
</organism>
<protein>
    <submittedName>
        <fullName evidence="2">RRM domain-containing protein</fullName>
    </submittedName>
</protein>
<dbReference type="WBParaSite" id="RSKR_0000414400.1">
    <property type="protein sequence ID" value="RSKR_0000414400.1"/>
    <property type="gene ID" value="RSKR_0000414400"/>
</dbReference>
<accession>A0AC35TT85</accession>